<evidence type="ECO:0000313" key="2">
    <source>
        <dbReference type="Proteomes" id="UP001162640"/>
    </source>
</evidence>
<sequence>MREEVKESRVEGTRIHGNRFMLEEYISKQPLSNTMKIYFEQIKLYLHEFMSHMHCLIQSGILSFLISLLS</sequence>
<protein>
    <submittedName>
        <fullName evidence="1">Uncharacterized protein</fullName>
    </submittedName>
</protein>
<name>A0A9W7B896_9STRA</name>
<dbReference type="AlphaFoldDB" id="A0A9W7B896"/>
<accession>A0A9W7B896</accession>
<gene>
    <name evidence="1" type="ORF">TL16_g08918</name>
</gene>
<proteinExistence type="predicted"/>
<organism evidence="1 2">
    <name type="scientific">Triparma laevis f. inornata</name>
    <dbReference type="NCBI Taxonomy" id="1714386"/>
    <lineage>
        <taxon>Eukaryota</taxon>
        <taxon>Sar</taxon>
        <taxon>Stramenopiles</taxon>
        <taxon>Ochrophyta</taxon>
        <taxon>Bolidophyceae</taxon>
        <taxon>Parmales</taxon>
        <taxon>Triparmaceae</taxon>
        <taxon>Triparma</taxon>
    </lineage>
</organism>
<dbReference type="Proteomes" id="UP001162640">
    <property type="component" value="Unassembled WGS sequence"/>
</dbReference>
<reference evidence="2" key="1">
    <citation type="journal article" date="2023" name="Commun. Biol.">
        <title>Genome analysis of Parmales, the sister group of diatoms, reveals the evolutionary specialization of diatoms from phago-mixotrophs to photoautotrophs.</title>
        <authorList>
            <person name="Ban H."/>
            <person name="Sato S."/>
            <person name="Yoshikawa S."/>
            <person name="Yamada K."/>
            <person name="Nakamura Y."/>
            <person name="Ichinomiya M."/>
            <person name="Sato N."/>
            <person name="Blanc-Mathieu R."/>
            <person name="Endo H."/>
            <person name="Kuwata A."/>
            <person name="Ogata H."/>
        </authorList>
    </citation>
    <scope>NUCLEOTIDE SEQUENCE [LARGE SCALE GENOMIC DNA]</scope>
</reference>
<evidence type="ECO:0000313" key="1">
    <source>
        <dbReference type="EMBL" id="GMH81400.1"/>
    </source>
</evidence>
<dbReference type="EMBL" id="BLQM01000299">
    <property type="protein sequence ID" value="GMH81400.1"/>
    <property type="molecule type" value="Genomic_DNA"/>
</dbReference>
<comment type="caution">
    <text evidence="1">The sequence shown here is derived from an EMBL/GenBank/DDBJ whole genome shotgun (WGS) entry which is preliminary data.</text>
</comment>